<evidence type="ECO:0000313" key="1">
    <source>
        <dbReference type="EMBL" id="MFD0983997.1"/>
    </source>
</evidence>
<dbReference type="Gene3D" id="2.60.40.1820">
    <property type="match status" value="1"/>
</dbReference>
<keyword evidence="2" id="KW-1185">Reference proteome</keyword>
<dbReference type="Proteomes" id="UP001597051">
    <property type="component" value="Unassembled WGS sequence"/>
</dbReference>
<evidence type="ECO:0000313" key="2">
    <source>
        <dbReference type="Proteomes" id="UP001597051"/>
    </source>
</evidence>
<dbReference type="EMBL" id="JBHTIZ010000013">
    <property type="protein sequence ID" value="MFD0983997.1"/>
    <property type="molecule type" value="Genomic_DNA"/>
</dbReference>
<gene>
    <name evidence="1" type="ORF">ACFQ0S_05845</name>
</gene>
<evidence type="ECO:0008006" key="3">
    <source>
        <dbReference type="Google" id="ProtNLM"/>
    </source>
</evidence>
<accession>A0ABW3J0M7</accession>
<name>A0ABW3J0M7_9FLAO</name>
<organism evidence="1 2">
    <name type="scientific">Flavobacterium myungsuense</name>
    <dbReference type="NCBI Taxonomy" id="651823"/>
    <lineage>
        <taxon>Bacteria</taxon>
        <taxon>Pseudomonadati</taxon>
        <taxon>Bacteroidota</taxon>
        <taxon>Flavobacteriia</taxon>
        <taxon>Flavobacteriales</taxon>
        <taxon>Flavobacteriaceae</taxon>
        <taxon>Flavobacterium</taxon>
    </lineage>
</organism>
<protein>
    <recommendedName>
        <fullName evidence="3">Late embryogenesis abundant protein LEA-2 subgroup domain-containing protein</fullName>
    </recommendedName>
</protein>
<dbReference type="RefSeq" id="WP_379756481.1">
    <property type="nucleotide sequence ID" value="NZ_JBHSYB010000025.1"/>
</dbReference>
<sequence length="166" mass="17963">MNKVVGLAIAGTIVYGIVKLLKVQNVSELATLSLLNPRVHQINLGGLYFRTEVSINNPSRDSINITKPVVSLSTNGKFLSQSNAEDKIIVIKPLGVTQIDTIELQLSWTVLAGLLSNIITKIPSVIAAFKAGNKKNIVAQLGIPMEMSFSTYVNGIFYQSPPTKLI</sequence>
<proteinExistence type="predicted"/>
<comment type="caution">
    <text evidence="1">The sequence shown here is derived from an EMBL/GenBank/DDBJ whole genome shotgun (WGS) entry which is preliminary data.</text>
</comment>
<reference evidence="2" key="1">
    <citation type="journal article" date="2019" name="Int. J. Syst. Evol. Microbiol.">
        <title>The Global Catalogue of Microorganisms (GCM) 10K type strain sequencing project: providing services to taxonomists for standard genome sequencing and annotation.</title>
        <authorList>
            <consortium name="The Broad Institute Genomics Platform"/>
            <consortium name="The Broad Institute Genome Sequencing Center for Infectious Disease"/>
            <person name="Wu L."/>
            <person name="Ma J."/>
        </authorList>
    </citation>
    <scope>NUCLEOTIDE SEQUENCE [LARGE SCALE GENOMIC DNA]</scope>
    <source>
        <strain evidence="2">CECT 7649</strain>
    </source>
</reference>